<keyword evidence="3" id="KW-1185">Reference proteome</keyword>
<gene>
    <name evidence="2" type="ORF">V6R90_18590</name>
</gene>
<organism evidence="2 3">
    <name type="scientific">Nocardioides kribbensis</name>
    <dbReference type="NCBI Taxonomy" id="305517"/>
    <lineage>
        <taxon>Bacteria</taxon>
        <taxon>Bacillati</taxon>
        <taxon>Actinomycetota</taxon>
        <taxon>Actinomycetes</taxon>
        <taxon>Propionibacteriales</taxon>
        <taxon>Nocardioidaceae</taxon>
        <taxon>Nocardioides</taxon>
    </lineage>
</organism>
<evidence type="ECO:0000256" key="1">
    <source>
        <dbReference type="SAM" id="SignalP"/>
    </source>
</evidence>
<feature type="signal peptide" evidence="1">
    <location>
        <begin position="1"/>
        <end position="18"/>
    </location>
</feature>
<dbReference type="Proteomes" id="UP001482520">
    <property type="component" value="Unassembled WGS sequence"/>
</dbReference>
<accession>A0ABV1P3F6</accession>
<dbReference type="EMBL" id="JBEGDP010000034">
    <property type="protein sequence ID" value="MEQ7849290.1"/>
    <property type="molecule type" value="Genomic_DNA"/>
</dbReference>
<name>A0ABV1P3F6_9ACTN</name>
<evidence type="ECO:0000313" key="2">
    <source>
        <dbReference type="EMBL" id="MEQ7849290.1"/>
    </source>
</evidence>
<sequence>MNKHSVIALLATAPVALAGVALMQGSASADLTTADVRQADFLPALSDTRATGSYDFLEEGLRIRTQGATSTDKVAEYIALTGALPTSGALDWTGTAAQPGAQVVFDTDSDRANAGSFNVLVGEQVYSTGAPGTALTDWWYTGGSTRAASRGITCPSTTGGSGSDCHGTLAQWAEALPAAEVYAGGFSLGSGVQGQGVLRSVSFGDTEYVFTDREAPTAAPTVTETVTVPGPTQTVSVPGPTETVTATATATATVTETVTASPEPLPAAAVTGDVDVDRKKRGALLTFASDALAGGTSEGERLVWQVVVDGDVAAVIVQAADDTDTFSRTFARKTGEHTITVLKNGAEVESLSINTGRKR</sequence>
<reference evidence="2 3" key="1">
    <citation type="submission" date="2024-02" db="EMBL/GenBank/DDBJ databases">
        <title>Full genome sequence of Nocardioides kribbensis.</title>
        <authorList>
            <person name="Poletto B.L."/>
            <person name="Silva G."/>
            <person name="Galante D."/>
            <person name="Campos K.R."/>
            <person name="Santos M.B.N."/>
            <person name="Sacchi C.T."/>
        </authorList>
    </citation>
    <scope>NUCLEOTIDE SEQUENCE [LARGE SCALE GENOMIC DNA]</scope>
    <source>
        <strain evidence="2 3">O4R</strain>
    </source>
</reference>
<protein>
    <submittedName>
        <fullName evidence="2">Uncharacterized protein</fullName>
    </submittedName>
</protein>
<feature type="chain" id="PRO_5047418403" evidence="1">
    <location>
        <begin position="19"/>
        <end position="359"/>
    </location>
</feature>
<keyword evidence="1" id="KW-0732">Signal</keyword>
<evidence type="ECO:0000313" key="3">
    <source>
        <dbReference type="Proteomes" id="UP001482520"/>
    </source>
</evidence>
<comment type="caution">
    <text evidence="2">The sequence shown here is derived from an EMBL/GenBank/DDBJ whole genome shotgun (WGS) entry which is preliminary data.</text>
</comment>
<dbReference type="RefSeq" id="WP_349805589.1">
    <property type="nucleotide sequence ID" value="NZ_JBEGDP010000034.1"/>
</dbReference>
<proteinExistence type="predicted"/>